<reference evidence="1 2" key="1">
    <citation type="submission" date="2018-03" db="EMBL/GenBank/DDBJ databases">
        <title>Diversity of phytobeneficial traits revealed by whole-genome analysis of worldwide-isolated phenazine-producing Pseudomonas spp.</title>
        <authorList>
            <person name="Biessy A."/>
            <person name="Novinscak A."/>
            <person name="Blom J."/>
            <person name="Leger G."/>
            <person name="Thomashow L.S."/>
            <person name="Cazorla F.M."/>
            <person name="Josic D."/>
            <person name="Filion M."/>
        </authorList>
    </citation>
    <scope>NUCLEOTIDE SEQUENCE [LARGE SCALE GENOMIC DNA]</scope>
    <source>
        <strain evidence="1 2">30B</strain>
    </source>
</reference>
<evidence type="ECO:0000313" key="2">
    <source>
        <dbReference type="Proteomes" id="UP000268696"/>
    </source>
</evidence>
<name>A0A3G7U1C6_9PSED</name>
<evidence type="ECO:0000313" key="1">
    <source>
        <dbReference type="EMBL" id="AZE52296.1"/>
    </source>
</evidence>
<dbReference type="EMBL" id="CP027754">
    <property type="protein sequence ID" value="AZE52296.1"/>
    <property type="molecule type" value="Genomic_DNA"/>
</dbReference>
<proteinExistence type="predicted"/>
<dbReference type="AlphaFoldDB" id="A0A3G7U1C6"/>
<sequence length="39" mass="4351">MAFFANNCPNGQFEYAIEAGEYAVKLPNQARSAKQDDLK</sequence>
<dbReference type="Proteomes" id="UP000268696">
    <property type="component" value="Chromosome"/>
</dbReference>
<gene>
    <name evidence="1" type="ORF">C4K03_0101</name>
</gene>
<organism evidence="1 2">
    <name type="scientific">Pseudomonas synxantha</name>
    <dbReference type="NCBI Taxonomy" id="47883"/>
    <lineage>
        <taxon>Bacteria</taxon>
        <taxon>Pseudomonadati</taxon>
        <taxon>Pseudomonadota</taxon>
        <taxon>Gammaproteobacteria</taxon>
        <taxon>Pseudomonadales</taxon>
        <taxon>Pseudomonadaceae</taxon>
        <taxon>Pseudomonas</taxon>
    </lineage>
</organism>
<accession>A0A3G7U1C6</accession>
<protein>
    <submittedName>
        <fullName evidence="1">Uncharacterized protein</fullName>
    </submittedName>
</protein>